<evidence type="ECO:0000313" key="1">
    <source>
        <dbReference type="EMBL" id="RTH01142.1"/>
    </source>
</evidence>
<comment type="caution">
    <text evidence="1">The sequence shown here is derived from an EMBL/GenBank/DDBJ whole genome shotgun (WGS) entry which is preliminary data.</text>
</comment>
<name>A0A430R174_THESC</name>
<feature type="non-terminal residue" evidence="1">
    <location>
        <position position="127"/>
    </location>
</feature>
<dbReference type="Proteomes" id="UP000286734">
    <property type="component" value="Unassembled WGS sequence"/>
</dbReference>
<dbReference type="EMBL" id="PELP01000484">
    <property type="protein sequence ID" value="RTH01142.1"/>
    <property type="molecule type" value="Genomic_DNA"/>
</dbReference>
<protein>
    <submittedName>
        <fullName evidence="1">Transposase</fullName>
    </submittedName>
</protein>
<dbReference type="RefSeq" id="WP_216641824.1">
    <property type="nucleotide sequence ID" value="NZ_PELP01000484.1"/>
</dbReference>
<sequence>MRFALKMRLEVDGHTAAVLDGQSRIANWLYNHLLEEANALRQRYRETQDPDAARVLYTGRGLRDRIPALKQEFPFLRAVHSSVLKNAALRLSRAIREYRKGRGGERAGEVHWPRFRSWKRKWFSLLY</sequence>
<reference evidence="1 2" key="1">
    <citation type="journal article" date="2019" name="Extremophiles">
        <title>Biogeography of thermophiles and predominance of Thermus scotoductus in domestic water heaters.</title>
        <authorList>
            <person name="Wilpiszeski R.L."/>
            <person name="Zhang Z."/>
            <person name="House C.H."/>
        </authorList>
    </citation>
    <scope>NUCLEOTIDE SEQUENCE [LARGE SCALE GENOMIC DNA]</scope>
    <source>
        <strain evidence="1 2">34_S34</strain>
    </source>
</reference>
<evidence type="ECO:0000313" key="2">
    <source>
        <dbReference type="Proteomes" id="UP000286734"/>
    </source>
</evidence>
<gene>
    <name evidence="1" type="ORF">CSW47_12815</name>
</gene>
<dbReference type="AlphaFoldDB" id="A0A430R174"/>
<accession>A0A430R174</accession>
<organism evidence="1 2">
    <name type="scientific">Thermus scotoductus</name>
    <dbReference type="NCBI Taxonomy" id="37636"/>
    <lineage>
        <taxon>Bacteria</taxon>
        <taxon>Thermotogati</taxon>
        <taxon>Deinococcota</taxon>
        <taxon>Deinococci</taxon>
        <taxon>Thermales</taxon>
        <taxon>Thermaceae</taxon>
        <taxon>Thermus</taxon>
    </lineage>
</organism>
<proteinExistence type="predicted"/>